<dbReference type="PANTHER" id="PTHR43300:SF4">
    <property type="entry name" value="ACYL-[ACYL-CARRIER-PROTEIN]--UDP-N-ACETYLGLUCOSAMINE O-ACYLTRANSFERASE"/>
    <property type="match status" value="1"/>
</dbReference>
<dbReference type="RefSeq" id="WP_077313833.1">
    <property type="nucleotide sequence ID" value="NZ_AP024887.1"/>
</dbReference>
<keyword evidence="3" id="KW-0677">Repeat</keyword>
<dbReference type="PROSITE" id="PS00101">
    <property type="entry name" value="HEXAPEP_TRANSFERASES"/>
    <property type="match status" value="1"/>
</dbReference>
<evidence type="ECO:0000256" key="3">
    <source>
        <dbReference type="ARBA" id="ARBA00022737"/>
    </source>
</evidence>
<dbReference type="SUPFAM" id="SSF51161">
    <property type="entry name" value="Trimeric LpxA-like enzymes"/>
    <property type="match status" value="1"/>
</dbReference>
<dbReference type="InterPro" id="IPR014710">
    <property type="entry name" value="RmlC-like_jellyroll"/>
</dbReference>
<organism evidence="6 7">
    <name type="scientific">Vibrio palustris</name>
    <dbReference type="NCBI Taxonomy" id="1918946"/>
    <lineage>
        <taxon>Bacteria</taxon>
        <taxon>Pseudomonadati</taxon>
        <taxon>Pseudomonadota</taxon>
        <taxon>Gammaproteobacteria</taxon>
        <taxon>Vibrionales</taxon>
        <taxon>Vibrionaceae</taxon>
        <taxon>Vibrio</taxon>
    </lineage>
</organism>
<dbReference type="InterPro" id="IPR011004">
    <property type="entry name" value="Trimer_LpxA-like_sf"/>
</dbReference>
<dbReference type="Pfam" id="PF05523">
    <property type="entry name" value="FdtA"/>
    <property type="match status" value="1"/>
</dbReference>
<dbReference type="EC" id="2.3.1.197" evidence="6"/>
<keyword evidence="2 6" id="KW-0808">Transferase</keyword>
<dbReference type="PANTHER" id="PTHR43300">
    <property type="entry name" value="ACETYLTRANSFERASE"/>
    <property type="match status" value="1"/>
</dbReference>
<dbReference type="Pfam" id="PF00132">
    <property type="entry name" value="Hexapep"/>
    <property type="match status" value="3"/>
</dbReference>
<evidence type="ECO:0000259" key="5">
    <source>
        <dbReference type="Pfam" id="PF05523"/>
    </source>
</evidence>
<reference evidence="6 7" key="1">
    <citation type="submission" date="2017-02" db="EMBL/GenBank/DDBJ databases">
        <authorList>
            <person name="Peterson S.W."/>
        </authorList>
    </citation>
    <scope>NUCLEOTIDE SEQUENCE [LARGE SCALE GENOMIC DNA]</scope>
    <source>
        <strain evidence="6 7">CECT 9027</strain>
    </source>
</reference>
<evidence type="ECO:0000313" key="7">
    <source>
        <dbReference type="Proteomes" id="UP000189475"/>
    </source>
</evidence>
<dbReference type="AlphaFoldDB" id="A0A1R4B3N8"/>
<accession>A0A1R4B3N8</accession>
<dbReference type="Proteomes" id="UP000189475">
    <property type="component" value="Unassembled WGS sequence"/>
</dbReference>
<dbReference type="Gene3D" id="2.60.120.10">
    <property type="entry name" value="Jelly Rolls"/>
    <property type="match status" value="1"/>
</dbReference>
<feature type="domain" description="Sugar 3,4-ketoisomerase QdtA cupin" evidence="5">
    <location>
        <begin position="175"/>
        <end position="303"/>
    </location>
</feature>
<dbReference type="SUPFAM" id="SSF51182">
    <property type="entry name" value="RmlC-like cupins"/>
    <property type="match status" value="1"/>
</dbReference>
<dbReference type="GO" id="GO:0016746">
    <property type="term" value="F:acyltransferase activity"/>
    <property type="evidence" value="ECO:0007669"/>
    <property type="project" value="UniProtKB-KW"/>
</dbReference>
<keyword evidence="7" id="KW-1185">Reference proteome</keyword>
<dbReference type="CDD" id="cd20292">
    <property type="entry name" value="cupin_QdtA-like"/>
    <property type="match status" value="1"/>
</dbReference>
<evidence type="ECO:0000256" key="2">
    <source>
        <dbReference type="ARBA" id="ARBA00022679"/>
    </source>
</evidence>
<dbReference type="STRING" id="1918946.VPAL9027_01502"/>
<evidence type="ECO:0000313" key="6">
    <source>
        <dbReference type="EMBL" id="SJL83534.1"/>
    </source>
</evidence>
<comment type="similarity">
    <text evidence="1">Belongs to the transferase hexapeptide repeat family.</text>
</comment>
<evidence type="ECO:0000256" key="4">
    <source>
        <dbReference type="ARBA" id="ARBA00023315"/>
    </source>
</evidence>
<evidence type="ECO:0000256" key="1">
    <source>
        <dbReference type="ARBA" id="ARBA00007274"/>
    </source>
</evidence>
<dbReference type="CDD" id="cd03358">
    <property type="entry name" value="LbH_WxcM_N_like"/>
    <property type="match status" value="1"/>
</dbReference>
<dbReference type="EMBL" id="FUFT01000003">
    <property type="protein sequence ID" value="SJL83534.1"/>
    <property type="molecule type" value="Genomic_DNA"/>
</dbReference>
<keyword evidence="4 6" id="KW-0012">Acyltransferase</keyword>
<proteinExistence type="inferred from homology"/>
<dbReference type="InterPro" id="IPR001451">
    <property type="entry name" value="Hexapep"/>
</dbReference>
<protein>
    <submittedName>
        <fullName evidence="6">dTDP-3-amino-3, 6-dideoxy-alpha-D-galactopyranose 3-N-acetyltransferase</fullName>
        <ecNumber evidence="6">2.3.1.197</ecNumber>
    </submittedName>
</protein>
<gene>
    <name evidence="6" type="primary">fdtC_1</name>
    <name evidence="6" type="ORF">VPAL9027_01502</name>
</gene>
<dbReference type="OrthoDB" id="9800846at2"/>
<sequence length="306" mass="33490">MFVHDEALCESDKIGEGTNIWAFAHVLPGAVIGENCNICDNVFIENKVSLGNNVTIKCGVQIWDGITIHDNVFIGPNVTFTNDKYPRSKCYPEEFAKTIIEQGASLGANATILPGLTIGKGAMIGAGSVVTRSVPPYATVVGNPAKIINYNTECLICNSSNYQGASNNSVMSVSGCKLVTLPSFSDMRGDLTAMEYEKDLPFVPQRSFLVHSVKTDKVRGEHAHKSCEQFLIAISGTLSVVVDDGVNRQEVKLNSPDIGLFIPNKVWGIQYKFSSDAVLLVYASEPYDNSDYIREYDEFCEYIEKS</sequence>
<name>A0A1R4B3N8_9VIBR</name>
<dbReference type="InterPro" id="IPR008894">
    <property type="entry name" value="QdtA_cupin_dom"/>
</dbReference>
<dbReference type="Gene3D" id="2.160.10.10">
    <property type="entry name" value="Hexapeptide repeat proteins"/>
    <property type="match status" value="1"/>
</dbReference>
<dbReference type="InterPro" id="IPR011051">
    <property type="entry name" value="RmlC_Cupin_sf"/>
</dbReference>
<dbReference type="InterPro" id="IPR050179">
    <property type="entry name" value="Trans_hexapeptide_repeat"/>
</dbReference>
<dbReference type="InterPro" id="IPR018357">
    <property type="entry name" value="Hexapep_transf_CS"/>
</dbReference>